<dbReference type="SUPFAM" id="SSF53335">
    <property type="entry name" value="S-adenosyl-L-methionine-dependent methyltransferases"/>
    <property type="match status" value="1"/>
</dbReference>
<keyword evidence="3" id="KW-1185">Reference proteome</keyword>
<name>A0A4R1K6D9_9BACT</name>
<sequence length="225" mass="25241">MDFYRMLSAAYDEIFPYSPDTASMVKSFAPHGGNILDVGSATGQYVKRYLRCGYSAFGLEYVPGLVHFHEYTAVGDMTSLPFQPVFDVIACTGNTLAHCKNYTHAESILGGFHDTLKPGGAAVIQILNYYKILMHKPSQLPEIKTKHYIFKRHYEYVKNHITFKGTLKNGRDTKTSSVTLYPLTPREVLDGALAAGFSYIEFFGDFKGKGFDIEEDFMLVAVLKK</sequence>
<keyword evidence="2" id="KW-0489">Methyltransferase</keyword>
<dbReference type="InterPro" id="IPR029063">
    <property type="entry name" value="SAM-dependent_MTases_sf"/>
</dbReference>
<dbReference type="Gene3D" id="2.20.25.110">
    <property type="entry name" value="S-adenosyl-L-methionine-dependent methyltransferases"/>
    <property type="match status" value="1"/>
</dbReference>
<dbReference type="EMBL" id="SMGG01000005">
    <property type="protein sequence ID" value="TCK59798.1"/>
    <property type="molecule type" value="Genomic_DNA"/>
</dbReference>
<keyword evidence="2" id="KW-0808">Transferase</keyword>
<dbReference type="Pfam" id="PF08241">
    <property type="entry name" value="Methyltransf_11"/>
    <property type="match status" value="1"/>
</dbReference>
<dbReference type="RefSeq" id="WP_132873957.1">
    <property type="nucleotide sequence ID" value="NZ_JAJUHT010000005.1"/>
</dbReference>
<dbReference type="InterPro" id="IPR013216">
    <property type="entry name" value="Methyltransf_11"/>
</dbReference>
<dbReference type="GO" id="GO:0032259">
    <property type="term" value="P:methylation"/>
    <property type="evidence" value="ECO:0007669"/>
    <property type="project" value="UniProtKB-KW"/>
</dbReference>
<dbReference type="GO" id="GO:0008757">
    <property type="term" value="F:S-adenosylmethionine-dependent methyltransferase activity"/>
    <property type="evidence" value="ECO:0007669"/>
    <property type="project" value="InterPro"/>
</dbReference>
<dbReference type="CDD" id="cd02440">
    <property type="entry name" value="AdoMet_MTases"/>
    <property type="match status" value="1"/>
</dbReference>
<protein>
    <submittedName>
        <fullName evidence="2">Methyltransferase family protein</fullName>
    </submittedName>
</protein>
<reference evidence="2 3" key="1">
    <citation type="submission" date="2019-03" db="EMBL/GenBank/DDBJ databases">
        <title>Genomic Encyclopedia of Type Strains, Phase IV (KMG-IV): sequencing the most valuable type-strain genomes for metagenomic binning, comparative biology and taxonomic classification.</title>
        <authorList>
            <person name="Goeker M."/>
        </authorList>
    </citation>
    <scope>NUCLEOTIDE SEQUENCE [LARGE SCALE GENOMIC DNA]</scope>
    <source>
        <strain evidence="2 3">DSM 24984</strain>
    </source>
</reference>
<feature type="domain" description="Methyltransferase type 11" evidence="1">
    <location>
        <begin position="36"/>
        <end position="124"/>
    </location>
</feature>
<dbReference type="Gene3D" id="3.40.50.150">
    <property type="entry name" value="Vaccinia Virus protein VP39"/>
    <property type="match status" value="1"/>
</dbReference>
<dbReference type="Proteomes" id="UP000294614">
    <property type="component" value="Unassembled WGS sequence"/>
</dbReference>
<organism evidence="2 3">
    <name type="scientific">Seleniivibrio woodruffii</name>
    <dbReference type="NCBI Taxonomy" id="1078050"/>
    <lineage>
        <taxon>Bacteria</taxon>
        <taxon>Pseudomonadati</taxon>
        <taxon>Deferribacterota</taxon>
        <taxon>Deferribacteres</taxon>
        <taxon>Deferribacterales</taxon>
        <taxon>Geovibrionaceae</taxon>
        <taxon>Seleniivibrio</taxon>
    </lineage>
</organism>
<dbReference type="AlphaFoldDB" id="A0A4R1K6D9"/>
<evidence type="ECO:0000259" key="1">
    <source>
        <dbReference type="Pfam" id="PF08241"/>
    </source>
</evidence>
<comment type="caution">
    <text evidence="2">The sequence shown here is derived from an EMBL/GenBank/DDBJ whole genome shotgun (WGS) entry which is preliminary data.</text>
</comment>
<proteinExistence type="predicted"/>
<evidence type="ECO:0000313" key="2">
    <source>
        <dbReference type="EMBL" id="TCK59798.1"/>
    </source>
</evidence>
<gene>
    <name evidence="2" type="ORF">C8D98_1965</name>
</gene>
<accession>A0A4R1K6D9</accession>
<evidence type="ECO:0000313" key="3">
    <source>
        <dbReference type="Proteomes" id="UP000294614"/>
    </source>
</evidence>
<dbReference type="OrthoDB" id="9791837at2"/>